<keyword evidence="2" id="KW-0238">DNA-binding</keyword>
<dbReference type="PANTHER" id="PTHR44688">
    <property type="entry name" value="DNA-BINDING TRANSCRIPTIONAL ACTIVATOR DEVR_DOSR"/>
    <property type="match status" value="1"/>
</dbReference>
<dbReference type="InterPro" id="IPR036388">
    <property type="entry name" value="WH-like_DNA-bd_sf"/>
</dbReference>
<evidence type="ECO:0000313" key="5">
    <source>
        <dbReference type="EMBL" id="RZU19666.1"/>
    </source>
</evidence>
<protein>
    <submittedName>
        <fullName evidence="5">Regulatory LuxR family protein</fullName>
    </submittedName>
</protein>
<dbReference type="PRINTS" id="PR00038">
    <property type="entry name" value="HTHLUXR"/>
</dbReference>
<dbReference type="Gene3D" id="1.10.10.10">
    <property type="entry name" value="Winged helix-like DNA-binding domain superfamily/Winged helix DNA-binding domain"/>
    <property type="match status" value="1"/>
</dbReference>
<evidence type="ECO:0000256" key="2">
    <source>
        <dbReference type="ARBA" id="ARBA00023125"/>
    </source>
</evidence>
<dbReference type="EMBL" id="SHKR01000011">
    <property type="protein sequence ID" value="RZU19666.1"/>
    <property type="molecule type" value="Genomic_DNA"/>
</dbReference>
<dbReference type="SUPFAM" id="SSF46894">
    <property type="entry name" value="C-terminal effector domain of the bipartite response regulators"/>
    <property type="match status" value="1"/>
</dbReference>
<accession>A0A4V2FZ13</accession>
<dbReference type="InterPro" id="IPR016032">
    <property type="entry name" value="Sig_transdc_resp-reg_C-effctor"/>
</dbReference>
<evidence type="ECO:0000313" key="6">
    <source>
        <dbReference type="Proteomes" id="UP000292027"/>
    </source>
</evidence>
<dbReference type="PROSITE" id="PS00622">
    <property type="entry name" value="HTH_LUXR_1"/>
    <property type="match status" value="1"/>
</dbReference>
<dbReference type="SMART" id="SM00421">
    <property type="entry name" value="HTH_LUXR"/>
    <property type="match status" value="1"/>
</dbReference>
<keyword evidence="1" id="KW-0805">Transcription regulation</keyword>
<proteinExistence type="predicted"/>
<dbReference type="CDD" id="cd06170">
    <property type="entry name" value="LuxR_C_like"/>
    <property type="match status" value="1"/>
</dbReference>
<dbReference type="Proteomes" id="UP000292027">
    <property type="component" value="Unassembled WGS sequence"/>
</dbReference>
<sequence length="250" mass="29225">MEQLTVTERDLRRMLDVVDHQRWGGAGQEFPREVLRALRELIPADDITFQVSRPHDRVFIGLEELSTLPPEDEEDGWDDLFWKLYWRHKTCSRPQRTGDHESVWMLSDYLSVRQLVNSEEGLWDRMHGVRSEIAVPFPEHDGEDRRMLLFRTDGPGFSERERLMLQLLRPHLVEIRRDLERRRAGIPDLTSRQWELLRLVAAGHSNTQIARRLFVAEGTVRKHLENIYERLGVNSRTAAVATAFPVADTA</sequence>
<dbReference type="RefSeq" id="WP_206751445.1">
    <property type="nucleotide sequence ID" value="NZ_SHKR01000011.1"/>
</dbReference>
<keyword evidence="3" id="KW-0804">Transcription</keyword>
<gene>
    <name evidence="5" type="ORF">EV645_1883</name>
</gene>
<organism evidence="5 6">
    <name type="scientific">Kribbella rubisoli</name>
    <dbReference type="NCBI Taxonomy" id="3075929"/>
    <lineage>
        <taxon>Bacteria</taxon>
        <taxon>Bacillati</taxon>
        <taxon>Actinomycetota</taxon>
        <taxon>Actinomycetes</taxon>
        <taxon>Propionibacteriales</taxon>
        <taxon>Kribbellaceae</taxon>
        <taxon>Kribbella</taxon>
    </lineage>
</organism>
<feature type="domain" description="HTH luxR-type" evidence="4">
    <location>
        <begin position="182"/>
        <end position="247"/>
    </location>
</feature>
<dbReference type="AlphaFoldDB" id="A0A4V2FZ13"/>
<dbReference type="PROSITE" id="PS50043">
    <property type="entry name" value="HTH_LUXR_2"/>
    <property type="match status" value="1"/>
</dbReference>
<dbReference type="Pfam" id="PF00196">
    <property type="entry name" value="GerE"/>
    <property type="match status" value="1"/>
</dbReference>
<reference evidence="5 6" key="1">
    <citation type="journal article" date="2015" name="Stand. Genomic Sci.">
        <title>Genomic Encyclopedia of Bacterial and Archaeal Type Strains, Phase III: the genomes of soil and plant-associated and newly described type strains.</title>
        <authorList>
            <person name="Whitman W.B."/>
            <person name="Woyke T."/>
            <person name="Klenk H.P."/>
            <person name="Zhou Y."/>
            <person name="Lilburn T.G."/>
            <person name="Beck B.J."/>
            <person name="De Vos P."/>
            <person name="Vandamme P."/>
            <person name="Eisen J.A."/>
            <person name="Garrity G."/>
            <person name="Hugenholtz P."/>
            <person name="Kyrpides N.C."/>
        </authorList>
    </citation>
    <scope>NUCLEOTIDE SEQUENCE [LARGE SCALE GENOMIC DNA]</scope>
    <source>
        <strain evidence="5 6">VKM Ac-2540</strain>
    </source>
</reference>
<evidence type="ECO:0000256" key="1">
    <source>
        <dbReference type="ARBA" id="ARBA00023015"/>
    </source>
</evidence>
<evidence type="ECO:0000256" key="3">
    <source>
        <dbReference type="ARBA" id="ARBA00023163"/>
    </source>
</evidence>
<name>A0A4V2FZ13_9ACTN</name>
<keyword evidence="6" id="KW-1185">Reference proteome</keyword>
<dbReference type="GO" id="GO:0006355">
    <property type="term" value="P:regulation of DNA-templated transcription"/>
    <property type="evidence" value="ECO:0007669"/>
    <property type="project" value="InterPro"/>
</dbReference>
<dbReference type="PANTHER" id="PTHR44688:SF16">
    <property type="entry name" value="DNA-BINDING TRANSCRIPTIONAL ACTIVATOR DEVR_DOSR"/>
    <property type="match status" value="1"/>
</dbReference>
<comment type="caution">
    <text evidence="5">The sequence shown here is derived from an EMBL/GenBank/DDBJ whole genome shotgun (WGS) entry which is preliminary data.</text>
</comment>
<dbReference type="GO" id="GO:0003677">
    <property type="term" value="F:DNA binding"/>
    <property type="evidence" value="ECO:0007669"/>
    <property type="project" value="UniProtKB-KW"/>
</dbReference>
<evidence type="ECO:0000259" key="4">
    <source>
        <dbReference type="PROSITE" id="PS50043"/>
    </source>
</evidence>
<dbReference type="InterPro" id="IPR000792">
    <property type="entry name" value="Tscrpt_reg_LuxR_C"/>
</dbReference>